<dbReference type="PANTHER" id="PTHR41317:SF1">
    <property type="entry name" value="PD-(D_E)XK NUCLEASE FAMILY TRANSPOSASE"/>
    <property type="match status" value="1"/>
</dbReference>
<dbReference type="PANTHER" id="PTHR41317">
    <property type="entry name" value="PD-(D_E)XK NUCLEASE FAMILY TRANSPOSASE"/>
    <property type="match status" value="1"/>
</dbReference>
<organism evidence="1 2">
    <name type="scientific">Selenomonas ruminis</name>
    <dbReference type="NCBI Taxonomy" id="2593411"/>
    <lineage>
        <taxon>Bacteria</taxon>
        <taxon>Bacillati</taxon>
        <taxon>Bacillota</taxon>
        <taxon>Negativicutes</taxon>
        <taxon>Selenomonadales</taxon>
        <taxon>Selenomonadaceae</taxon>
        <taxon>Selenomonas</taxon>
    </lineage>
</organism>
<keyword evidence="2" id="KW-1185">Reference proteome</keyword>
<sequence>MDQNADLFVDLSERNYNPMNDVLFKFIFGKEERKQITIDFLNAVLQHDLQHPIQDITFTQTEMSPINEADKLTRLDVTCILDTAEQVDVEVQVVNHQDMERRTLYYWAQLYLMTLPAGKHYRDLKPSITINILKFKLLPQNSPYSMWSIYNPETGDRLNKDLTLHFLEIPKYAKKPVAEMTKMERWLAYFANQLDDTEKEELSMSDTAIKNAMQAARVFLNNTEERRRYINREMAIMDYNSDHEAAIAQGRAEGLAEGERKNQEQTALDMLRDNMDMQRIMKYTHLSAERIAELAKTL</sequence>
<comment type="caution">
    <text evidence="1">The sequence shown here is derived from an EMBL/GenBank/DDBJ whole genome shotgun (WGS) entry which is preliminary data.</text>
</comment>
<accession>A0A5D6VWN5</accession>
<dbReference type="AlphaFoldDB" id="A0A5D6VWN5"/>
<reference evidence="1 2" key="1">
    <citation type="submission" date="2019-08" db="EMBL/GenBank/DDBJ databases">
        <title>Selenomonas sp. mPRGC5 and Selenomonas sp. mPRGC8 isolated from ruminal fluid of dairy goat (Capra hircus).</title>
        <authorList>
            <person name="Poothong S."/>
            <person name="Nuengjamnong C."/>
            <person name="Tanasupawat S."/>
        </authorList>
    </citation>
    <scope>NUCLEOTIDE SEQUENCE [LARGE SCALE GENOMIC DNA]</scope>
    <source>
        <strain evidence="2">mPRGC5</strain>
    </source>
</reference>
<dbReference type="NCBIfam" id="TIGR01784">
    <property type="entry name" value="T_den_put_tspse"/>
    <property type="match status" value="1"/>
</dbReference>
<name>A0A5D6VWN5_9FIRM</name>
<evidence type="ECO:0000313" key="1">
    <source>
        <dbReference type="EMBL" id="TYZ20653.1"/>
    </source>
</evidence>
<gene>
    <name evidence="1" type="ORF">FZ040_11595</name>
</gene>
<protein>
    <submittedName>
        <fullName evidence="1">Rpn family recombination-promoting nuclease/putative transposase</fullName>
    </submittedName>
</protein>
<proteinExistence type="predicted"/>
<dbReference type="InterPro" id="IPR010106">
    <property type="entry name" value="RpnA"/>
</dbReference>
<evidence type="ECO:0000313" key="2">
    <source>
        <dbReference type="Proteomes" id="UP000323646"/>
    </source>
</evidence>
<dbReference type="OrthoDB" id="2973070at2"/>
<dbReference type="EMBL" id="VTOY01000013">
    <property type="protein sequence ID" value="TYZ20653.1"/>
    <property type="molecule type" value="Genomic_DNA"/>
</dbReference>
<dbReference type="Proteomes" id="UP000323646">
    <property type="component" value="Unassembled WGS sequence"/>
</dbReference>
<dbReference type="Pfam" id="PF12784">
    <property type="entry name" value="PDDEXK_2"/>
    <property type="match status" value="1"/>
</dbReference>